<gene>
    <name evidence="1" type="ORF">PUNSTDRAFT_139376</name>
</gene>
<dbReference type="RefSeq" id="XP_007389149.1">
    <property type="nucleotide sequence ID" value="XM_007389087.1"/>
</dbReference>
<dbReference type="GeneID" id="18880298"/>
<dbReference type="SUPFAM" id="SSF52047">
    <property type="entry name" value="RNI-like"/>
    <property type="match status" value="1"/>
</dbReference>
<dbReference type="Proteomes" id="UP000054196">
    <property type="component" value="Unassembled WGS sequence"/>
</dbReference>
<name>R7S1K0_PUNST</name>
<proteinExistence type="predicted"/>
<evidence type="ECO:0008006" key="3">
    <source>
        <dbReference type="Google" id="ProtNLM"/>
    </source>
</evidence>
<accession>R7S1K0</accession>
<dbReference type="HOGENOM" id="CLU_631831_0_0_1"/>
<reference evidence="2" key="1">
    <citation type="journal article" date="2012" name="Science">
        <title>The Paleozoic origin of enzymatic lignin decomposition reconstructed from 31 fungal genomes.</title>
        <authorList>
            <person name="Floudas D."/>
            <person name="Binder M."/>
            <person name="Riley R."/>
            <person name="Barry K."/>
            <person name="Blanchette R.A."/>
            <person name="Henrissat B."/>
            <person name="Martinez A.T."/>
            <person name="Otillar R."/>
            <person name="Spatafora J.W."/>
            <person name="Yadav J.S."/>
            <person name="Aerts A."/>
            <person name="Benoit I."/>
            <person name="Boyd A."/>
            <person name="Carlson A."/>
            <person name="Copeland A."/>
            <person name="Coutinho P.M."/>
            <person name="de Vries R.P."/>
            <person name="Ferreira P."/>
            <person name="Findley K."/>
            <person name="Foster B."/>
            <person name="Gaskell J."/>
            <person name="Glotzer D."/>
            <person name="Gorecki P."/>
            <person name="Heitman J."/>
            <person name="Hesse C."/>
            <person name="Hori C."/>
            <person name="Igarashi K."/>
            <person name="Jurgens J.A."/>
            <person name="Kallen N."/>
            <person name="Kersten P."/>
            <person name="Kohler A."/>
            <person name="Kuees U."/>
            <person name="Kumar T.K.A."/>
            <person name="Kuo A."/>
            <person name="LaButti K."/>
            <person name="Larrondo L.F."/>
            <person name="Lindquist E."/>
            <person name="Ling A."/>
            <person name="Lombard V."/>
            <person name="Lucas S."/>
            <person name="Lundell T."/>
            <person name="Martin R."/>
            <person name="McLaughlin D.J."/>
            <person name="Morgenstern I."/>
            <person name="Morin E."/>
            <person name="Murat C."/>
            <person name="Nagy L.G."/>
            <person name="Nolan M."/>
            <person name="Ohm R.A."/>
            <person name="Patyshakuliyeva A."/>
            <person name="Rokas A."/>
            <person name="Ruiz-Duenas F.J."/>
            <person name="Sabat G."/>
            <person name="Salamov A."/>
            <person name="Samejima M."/>
            <person name="Schmutz J."/>
            <person name="Slot J.C."/>
            <person name="St John F."/>
            <person name="Stenlid J."/>
            <person name="Sun H."/>
            <person name="Sun S."/>
            <person name="Syed K."/>
            <person name="Tsang A."/>
            <person name="Wiebenga A."/>
            <person name="Young D."/>
            <person name="Pisabarro A."/>
            <person name="Eastwood D.C."/>
            <person name="Martin F."/>
            <person name="Cullen D."/>
            <person name="Grigoriev I.V."/>
            <person name="Hibbett D.S."/>
        </authorList>
    </citation>
    <scope>NUCLEOTIDE SEQUENCE [LARGE SCALE GENOMIC DNA]</scope>
    <source>
        <strain evidence="2">HHB-11173 SS5</strain>
    </source>
</reference>
<organism evidence="1 2">
    <name type="scientific">Punctularia strigosozonata (strain HHB-11173)</name>
    <name type="common">White-rot fungus</name>
    <dbReference type="NCBI Taxonomy" id="741275"/>
    <lineage>
        <taxon>Eukaryota</taxon>
        <taxon>Fungi</taxon>
        <taxon>Dikarya</taxon>
        <taxon>Basidiomycota</taxon>
        <taxon>Agaricomycotina</taxon>
        <taxon>Agaricomycetes</taxon>
        <taxon>Corticiales</taxon>
        <taxon>Punctulariaceae</taxon>
        <taxon>Punctularia</taxon>
    </lineage>
</organism>
<protein>
    <recommendedName>
        <fullName evidence="3">F-box domain-containing protein</fullName>
    </recommendedName>
</protein>
<sequence length="434" mass="48963">MTLYIGISPPLSICGRPTADARSTALRNLDRAERLIFHGYEKDRSDEVHLSRSAPKLVRCVVDLEGGRVPHNFLGLYTPQLRSLELSNTRFDWDMISCKSLVGGLTLLKLEKLPKACCPSARELTAALMSMPVLRELKIDVYRYSGDDTPRPVVTDGPIGVVALEQLVSLSITGPRWLQIQTWLAHMKVARTAWLVLKPNPFQFDVVDPSALIAFLEDNVIFGGEEGAAVHRLVLHVSYTAVNRLDADRKRDPGGDWPYLLHLEGWFDTDRTLRALYKMRYDAMEFLELSLPPYFNPLHIRHILHRSPNLRELHLRGLETCNVVMPFLTVGTGEDSDGSSSDMPLPALGRIQLTVPQYEREEPHQGCLDLLVARFHASGPAFELVLQGVQHLPRRELRRVRRAVGDAEMLYMRNSGTLYVRKGDCALLPQDLAY</sequence>
<dbReference type="AlphaFoldDB" id="R7S1K0"/>
<dbReference type="KEGG" id="psq:PUNSTDRAFT_139376"/>
<dbReference type="EMBL" id="JH687560">
    <property type="protein sequence ID" value="EIN03662.1"/>
    <property type="molecule type" value="Genomic_DNA"/>
</dbReference>
<evidence type="ECO:0000313" key="1">
    <source>
        <dbReference type="EMBL" id="EIN03662.1"/>
    </source>
</evidence>
<keyword evidence="2" id="KW-1185">Reference proteome</keyword>
<evidence type="ECO:0000313" key="2">
    <source>
        <dbReference type="Proteomes" id="UP000054196"/>
    </source>
</evidence>